<accession>A0A6N2SRJ1</accession>
<dbReference type="EMBL" id="CACRSU010000014">
    <property type="protein sequence ID" value="VYS96147.1"/>
    <property type="molecule type" value="Genomic_DNA"/>
</dbReference>
<gene>
    <name evidence="1" type="ORF">BILFYP9_01237</name>
</gene>
<proteinExistence type="predicted"/>
<protein>
    <submittedName>
        <fullName evidence="1">Uncharacterized protein</fullName>
    </submittedName>
</protein>
<organism evidence="1">
    <name type="scientific">Bacteroides intestinalis</name>
    <dbReference type="NCBI Taxonomy" id="329854"/>
    <lineage>
        <taxon>Bacteria</taxon>
        <taxon>Pseudomonadati</taxon>
        <taxon>Bacteroidota</taxon>
        <taxon>Bacteroidia</taxon>
        <taxon>Bacteroidales</taxon>
        <taxon>Bacteroidaceae</taxon>
        <taxon>Bacteroides</taxon>
    </lineage>
</organism>
<sequence length="76" mass="9108">MITYAKNDENHRERFCSFLMLIACYIVDYSYVKTYFCIPCTERWLALVKENVPVDFADNDSILFYNIVIFVMLLNF</sequence>
<reference evidence="1" key="1">
    <citation type="submission" date="2019-11" db="EMBL/GenBank/DDBJ databases">
        <authorList>
            <person name="Feng L."/>
        </authorList>
    </citation>
    <scope>NUCLEOTIDE SEQUENCE</scope>
    <source>
        <strain evidence="1">BintestinalisLFYP9</strain>
    </source>
</reference>
<evidence type="ECO:0000313" key="1">
    <source>
        <dbReference type="EMBL" id="VYS96147.1"/>
    </source>
</evidence>
<name>A0A6N2SRJ1_9BACE</name>
<dbReference type="AlphaFoldDB" id="A0A6N2SRJ1"/>